<evidence type="ECO:0000313" key="1">
    <source>
        <dbReference type="EMBL" id="MFB9905455.1"/>
    </source>
</evidence>
<organism evidence="1 2">
    <name type="scientific">Allokutzneria oryzae</name>
    <dbReference type="NCBI Taxonomy" id="1378989"/>
    <lineage>
        <taxon>Bacteria</taxon>
        <taxon>Bacillati</taxon>
        <taxon>Actinomycetota</taxon>
        <taxon>Actinomycetes</taxon>
        <taxon>Pseudonocardiales</taxon>
        <taxon>Pseudonocardiaceae</taxon>
        <taxon>Allokutzneria</taxon>
    </lineage>
</organism>
<evidence type="ECO:0008006" key="3">
    <source>
        <dbReference type="Google" id="ProtNLM"/>
    </source>
</evidence>
<gene>
    <name evidence="1" type="ORF">ACFFQA_16090</name>
</gene>
<name>A0ABV5ZX31_9PSEU</name>
<evidence type="ECO:0000313" key="2">
    <source>
        <dbReference type="Proteomes" id="UP001589693"/>
    </source>
</evidence>
<dbReference type="RefSeq" id="WP_377852756.1">
    <property type="nucleotide sequence ID" value="NZ_JBHLZU010000012.1"/>
</dbReference>
<sequence length="347" mass="37160">MSDRTGVLDEAYERLHRTGPEFQGWLSNHAPMTVESLVRAGHAGLVHRWIDDYSTQLDDLPAATHRIGDEWLEALGDERRIGDWIKHFTVELVDRPWQDVLTTWWPRLLPGVAAGATHGVIRVGHAVRVLLEDEPTAPRVAELAHGLGYWAARWEPVPGVAVPAGSRDPEEALAGVPLLGNQTGGIQVRLARLAFLSGWPESLAALRCPTTAEQARELLADLVDAAVLHYRSYGHGAAIMSVHGATAPNALLRTLPALPQRLWVPSLCAAWAATAAVTSIYSPAKAAPEGDLPVATTLNEVFELAASTGDPHAIKFADTAADSFAHNGNSGALSAATRCSTLLRAGK</sequence>
<reference evidence="1 2" key="1">
    <citation type="submission" date="2024-09" db="EMBL/GenBank/DDBJ databases">
        <authorList>
            <person name="Sun Q."/>
            <person name="Mori K."/>
        </authorList>
    </citation>
    <scope>NUCLEOTIDE SEQUENCE [LARGE SCALE GENOMIC DNA]</scope>
    <source>
        <strain evidence="1 2">TBRC 7907</strain>
    </source>
</reference>
<comment type="caution">
    <text evidence="1">The sequence shown here is derived from an EMBL/GenBank/DDBJ whole genome shotgun (WGS) entry which is preliminary data.</text>
</comment>
<dbReference type="EMBL" id="JBHLZU010000012">
    <property type="protein sequence ID" value="MFB9905455.1"/>
    <property type="molecule type" value="Genomic_DNA"/>
</dbReference>
<keyword evidence="2" id="KW-1185">Reference proteome</keyword>
<dbReference type="Proteomes" id="UP001589693">
    <property type="component" value="Unassembled WGS sequence"/>
</dbReference>
<accession>A0ABV5ZX31</accession>
<protein>
    <recommendedName>
        <fullName evidence="3">DUF4243 domain-containing protein</fullName>
    </recommendedName>
</protein>
<proteinExistence type="predicted"/>